<evidence type="ECO:0000256" key="1">
    <source>
        <dbReference type="SAM" id="SignalP"/>
    </source>
</evidence>
<dbReference type="CDD" id="cd15482">
    <property type="entry name" value="Sialidase_non-viral"/>
    <property type="match status" value="1"/>
</dbReference>
<proteinExistence type="predicted"/>
<dbReference type="Gene3D" id="2.120.10.10">
    <property type="match status" value="1"/>
</dbReference>
<comment type="caution">
    <text evidence="2">The sequence shown here is derived from an EMBL/GenBank/DDBJ whole genome shotgun (WGS) entry which is preliminary data.</text>
</comment>
<name>A0ABX1NDM1_9RHOO</name>
<keyword evidence="1" id="KW-0732">Signal</keyword>
<dbReference type="SUPFAM" id="SSF50939">
    <property type="entry name" value="Sialidases"/>
    <property type="match status" value="1"/>
</dbReference>
<dbReference type="Proteomes" id="UP000634522">
    <property type="component" value="Unassembled WGS sequence"/>
</dbReference>
<gene>
    <name evidence="2" type="ORF">GPA27_08320</name>
</gene>
<dbReference type="EMBL" id="WTVS01000013">
    <property type="protein sequence ID" value="NMF97392.1"/>
    <property type="molecule type" value="Genomic_DNA"/>
</dbReference>
<reference evidence="2 3" key="1">
    <citation type="submission" date="2019-12" db="EMBL/GenBank/DDBJ databases">
        <title>Comparative genomics gives insights into the taxonomy of the Azoarcus-Aromatoleum group and reveals separate origins of nif in the plant-associated Azoarcus and non-plant-associated Aromatoleum sub-groups.</title>
        <authorList>
            <person name="Lafos M."/>
            <person name="Maluk M."/>
            <person name="Batista M."/>
            <person name="Junghare M."/>
            <person name="Carmona M."/>
            <person name="Faoro H."/>
            <person name="Cruz L.M."/>
            <person name="Battistoni F."/>
            <person name="De Souza E."/>
            <person name="Pedrosa F."/>
            <person name="Chen W.-M."/>
            <person name="Poole P.S."/>
            <person name="Dixon R.A."/>
            <person name="James E.K."/>
        </authorList>
    </citation>
    <scope>NUCLEOTIDE SEQUENCE [LARGE SCALE GENOMIC DNA]</scope>
    <source>
        <strain evidence="2 3">T</strain>
    </source>
</reference>
<evidence type="ECO:0000313" key="3">
    <source>
        <dbReference type="Proteomes" id="UP000634522"/>
    </source>
</evidence>
<evidence type="ECO:0000313" key="2">
    <source>
        <dbReference type="EMBL" id="NMF97392.1"/>
    </source>
</evidence>
<feature type="signal peptide" evidence="1">
    <location>
        <begin position="1"/>
        <end position="18"/>
    </location>
</feature>
<keyword evidence="3" id="KW-1185">Reference proteome</keyword>
<organism evidence="2 3">
    <name type="scientific">Aromatoleum toluolicum</name>
    <dbReference type="NCBI Taxonomy" id="90060"/>
    <lineage>
        <taxon>Bacteria</taxon>
        <taxon>Pseudomonadati</taxon>
        <taxon>Pseudomonadota</taxon>
        <taxon>Betaproteobacteria</taxon>
        <taxon>Rhodocyclales</taxon>
        <taxon>Rhodocyclaceae</taxon>
        <taxon>Aromatoleum</taxon>
    </lineage>
</organism>
<sequence length="391" mass="42624">MMAVLGAFVIANAGAADAQPVQHMHGTAGAKPARPELGTSAAFAPDDALYAVTKDGQHVLLHRSADEGRNWEAPVVVNAEPEQISADGENRPKLAFDADGAALVSWTRPLAKRFTGEIRFARADDRRHFTAPITVHRDRQEITHRFESLAVTGAGKVVLAWIDKRDLELAQAANRDYRGAAIYAAISDDGGRSFRAERKIADHSCECCRIAITGDTDGLPLLMWRHVFEPNERDHAVVKLGADGAPGQVVRATFDRWRIDACPHHGPSLAVAPDGTRHAVWFNEKGGEGRVFYGRQKDGRVDRQRALGGERAAHADIATAGRRVAIVWKEFDGERTLLRAEVSADGGATFNARALAGTGGASDQPRVIRRGDALFAFWRTENEGMQGYWLE</sequence>
<accession>A0ABX1NDM1</accession>
<dbReference type="InterPro" id="IPR036278">
    <property type="entry name" value="Sialidase_sf"/>
</dbReference>
<feature type="chain" id="PRO_5046246535" evidence="1">
    <location>
        <begin position="19"/>
        <end position="391"/>
    </location>
</feature>
<protein>
    <submittedName>
        <fullName evidence="2">Exo-alpha-sialidase</fullName>
    </submittedName>
</protein>